<protein>
    <submittedName>
        <fullName evidence="1">Uncharacterized protein</fullName>
    </submittedName>
</protein>
<gene>
    <name evidence="1" type="ORF">BXZ70DRAFT_1001870</name>
</gene>
<accession>A0A8K0UJV8</accession>
<dbReference type="EMBL" id="JAEVFJ010000033">
    <property type="protein sequence ID" value="KAH8092209.1"/>
    <property type="molecule type" value="Genomic_DNA"/>
</dbReference>
<dbReference type="SUPFAM" id="SSF56219">
    <property type="entry name" value="DNase I-like"/>
    <property type="match status" value="1"/>
</dbReference>
<name>A0A8K0UJV8_9AGAR</name>
<dbReference type="AlphaFoldDB" id="A0A8K0UJV8"/>
<dbReference type="OrthoDB" id="3261136at2759"/>
<keyword evidence="2" id="KW-1185">Reference proteome</keyword>
<comment type="caution">
    <text evidence="1">The sequence shown here is derived from an EMBL/GenBank/DDBJ whole genome shotgun (WGS) entry which is preliminary data.</text>
</comment>
<evidence type="ECO:0000313" key="2">
    <source>
        <dbReference type="Proteomes" id="UP000813824"/>
    </source>
</evidence>
<evidence type="ECO:0000313" key="1">
    <source>
        <dbReference type="EMBL" id="KAH8092209.1"/>
    </source>
</evidence>
<proteinExistence type="predicted"/>
<dbReference type="Proteomes" id="UP000813824">
    <property type="component" value="Unassembled WGS sequence"/>
</dbReference>
<dbReference type="InterPro" id="IPR036691">
    <property type="entry name" value="Endo/exonu/phosph_ase_sf"/>
</dbReference>
<sequence length="227" mass="26542">MEQLLPKGIPTLRALATGTYTRPDNIFASRSLAQSLLSCNVYPHLQPPKTDHFPVVTHLDVTPPPARTRRRRKWSEVAVWDDYTEALEERLPRCPNEEEEIGSVGNLRKELTEVMKALQGAAEKTVKYSRPPPLMRRWWNKDLKTQRNITAHLGRRSYRYRDYRWHPVHAEYRTARNTYANMIAQAKADHWDKWLRNANTRTIWDYGRFAKARPPVPSGSLYLPPDN</sequence>
<organism evidence="1 2">
    <name type="scientific">Cristinia sonorae</name>
    <dbReference type="NCBI Taxonomy" id="1940300"/>
    <lineage>
        <taxon>Eukaryota</taxon>
        <taxon>Fungi</taxon>
        <taxon>Dikarya</taxon>
        <taxon>Basidiomycota</taxon>
        <taxon>Agaricomycotina</taxon>
        <taxon>Agaricomycetes</taxon>
        <taxon>Agaricomycetidae</taxon>
        <taxon>Agaricales</taxon>
        <taxon>Pleurotineae</taxon>
        <taxon>Stephanosporaceae</taxon>
        <taxon>Cristinia</taxon>
    </lineage>
</organism>
<dbReference type="Gene3D" id="3.60.10.10">
    <property type="entry name" value="Endonuclease/exonuclease/phosphatase"/>
    <property type="match status" value="1"/>
</dbReference>
<reference evidence="1" key="1">
    <citation type="journal article" date="2021" name="New Phytol.">
        <title>Evolutionary innovations through gain and loss of genes in the ectomycorrhizal Boletales.</title>
        <authorList>
            <person name="Wu G."/>
            <person name="Miyauchi S."/>
            <person name="Morin E."/>
            <person name="Kuo A."/>
            <person name="Drula E."/>
            <person name="Varga T."/>
            <person name="Kohler A."/>
            <person name="Feng B."/>
            <person name="Cao Y."/>
            <person name="Lipzen A."/>
            <person name="Daum C."/>
            <person name="Hundley H."/>
            <person name="Pangilinan J."/>
            <person name="Johnson J."/>
            <person name="Barry K."/>
            <person name="LaButti K."/>
            <person name="Ng V."/>
            <person name="Ahrendt S."/>
            <person name="Min B."/>
            <person name="Choi I.G."/>
            <person name="Park H."/>
            <person name="Plett J.M."/>
            <person name="Magnuson J."/>
            <person name="Spatafora J.W."/>
            <person name="Nagy L.G."/>
            <person name="Henrissat B."/>
            <person name="Grigoriev I.V."/>
            <person name="Yang Z.L."/>
            <person name="Xu J."/>
            <person name="Martin F.M."/>
        </authorList>
    </citation>
    <scope>NUCLEOTIDE SEQUENCE</scope>
    <source>
        <strain evidence="1">KKN 215</strain>
    </source>
</reference>